<protein>
    <submittedName>
        <fullName evidence="1">Transcriptional regulator of viral defense system</fullName>
    </submittedName>
</protein>
<dbReference type="InterPro" id="IPR059220">
    <property type="entry name" value="AbiEi"/>
</dbReference>
<accession>A0AB73H1S2</accession>
<evidence type="ECO:0000313" key="1">
    <source>
        <dbReference type="EMBL" id="MBB5672334.1"/>
    </source>
</evidence>
<proteinExistence type="predicted"/>
<organism evidence="1">
    <name type="scientific">Xanthomonas arboricola</name>
    <dbReference type="NCBI Taxonomy" id="56448"/>
    <lineage>
        <taxon>Bacteria</taxon>
        <taxon>Pseudomonadati</taxon>
        <taxon>Pseudomonadota</taxon>
        <taxon>Gammaproteobacteria</taxon>
        <taxon>Lysobacterales</taxon>
        <taxon>Lysobacteraceae</taxon>
        <taxon>Xanthomonas</taxon>
    </lineage>
</organism>
<dbReference type="AlphaFoldDB" id="A0AB73H1S2"/>
<reference evidence="1" key="1">
    <citation type="submission" date="2020-08" db="EMBL/GenBank/DDBJ databases">
        <title>Studying the diversity of plant-associated saprophytic bacteria and their role in host health and plant-pathogen interactions.</title>
        <authorList>
            <person name="Potnis N."/>
        </authorList>
    </citation>
    <scope>NUCLEOTIDE SEQUENCE</scope>
    <source>
        <strain evidence="1">F21</strain>
    </source>
</reference>
<sequence length="174" mass="19491">MGTLNLNRALRELAKQGGWAVSEATLRLMLGQTANTFRVQMKRATQAGDVQRLAPGLYQNPFLPPPAWALERLAARLRPDDFFYVSLESALSEYGRISQLPTRLTLVTTGSPYVFETPLGVIEFNRGKRSFAELQPRLTFVPERKIYVASEALALEDLNLAGRNLDLVLPEEED</sequence>
<dbReference type="RefSeq" id="WP_184578619.1">
    <property type="nucleotide sequence ID" value="NZ_JACIIQ010000022.1"/>
</dbReference>
<comment type="caution">
    <text evidence="1">The sequence shown here is derived from an EMBL/GenBank/DDBJ whole genome shotgun (WGS) entry which is preliminary data.</text>
</comment>
<dbReference type="EMBL" id="JACIIQ010000022">
    <property type="protein sequence ID" value="MBB5672334.1"/>
    <property type="molecule type" value="Genomic_DNA"/>
</dbReference>
<dbReference type="Proteomes" id="UP000528595">
    <property type="component" value="Unassembled WGS sequence"/>
</dbReference>
<gene>
    <name evidence="1" type="ORF">FHR65_003932</name>
</gene>
<dbReference type="NCBIfam" id="NF047376">
    <property type="entry name" value="TAA_AbiEi"/>
    <property type="match status" value="1"/>
</dbReference>
<name>A0AB73H1S2_9XANT</name>